<dbReference type="PANTHER" id="PTHR30349:SF93">
    <property type="entry name" value="FELS-2 PROPHAGE PROTEIN"/>
    <property type="match status" value="1"/>
</dbReference>
<reference evidence="5" key="1">
    <citation type="submission" date="2018-08" db="EMBL/GenBank/DDBJ databases">
        <authorList>
            <person name="Grouzdev D.S."/>
            <person name="Krutkina M.S."/>
        </authorList>
    </citation>
    <scope>NUCLEOTIDE SEQUENCE [LARGE SCALE GENOMIC DNA]</scope>
    <source>
        <strain evidence="5">4-11</strain>
    </source>
</reference>
<sequence>MASPAPFTLCRIFRGERAYYYALFRDPETGKRTNKKSVEILKKHLGIYDTSPIKRRDEAIRICYKALDAGIIFSKQTEQTLVGYLREFYTWETSEYAKRRNLLDPGSISPDYLATRLNLLENHVFPLLHTDLFLSKVTLAELERLQLELVQEGAISNTTINMAITTILVALREAQRKGYIASTVVLRMKNLAAQHVERGILSEKELSAFMHYAKTKSEKRIYLACLLALLTGMRAGELRGLCLEAIGDGMITISQAYADRAGLKAPKGKRTRLVPCPTFLCEELRALAMENPFAHTHALVFWSKKNGSFVSSHYFSERFRQELIRSGVFSHETLNERNITFHSLRHMANTLLRGTVDEHVLRMTIGHSSEQLSNLYTHLSQRGLESVQLAQQNMILPLLNL</sequence>
<dbReference type="InterPro" id="IPR050090">
    <property type="entry name" value="Tyrosine_recombinase_XerCD"/>
</dbReference>
<dbReference type="EMBL" id="QUWK01000008">
    <property type="protein sequence ID" value="RFU94595.1"/>
    <property type="molecule type" value="Genomic_DNA"/>
</dbReference>
<evidence type="ECO:0000256" key="2">
    <source>
        <dbReference type="ARBA" id="ARBA00023172"/>
    </source>
</evidence>
<organism evidence="4 5">
    <name type="scientific">Sphaerochaeta halotolerans</name>
    <dbReference type="NCBI Taxonomy" id="2293840"/>
    <lineage>
        <taxon>Bacteria</taxon>
        <taxon>Pseudomonadati</taxon>
        <taxon>Spirochaetota</taxon>
        <taxon>Spirochaetia</taxon>
        <taxon>Spirochaetales</taxon>
        <taxon>Sphaerochaetaceae</taxon>
        <taxon>Sphaerochaeta</taxon>
    </lineage>
</organism>
<dbReference type="Pfam" id="PF00589">
    <property type="entry name" value="Phage_integrase"/>
    <property type="match status" value="1"/>
</dbReference>
<dbReference type="GO" id="GO:0006310">
    <property type="term" value="P:DNA recombination"/>
    <property type="evidence" value="ECO:0007669"/>
    <property type="project" value="UniProtKB-KW"/>
</dbReference>
<evidence type="ECO:0000256" key="1">
    <source>
        <dbReference type="ARBA" id="ARBA00023125"/>
    </source>
</evidence>
<dbReference type="Gene3D" id="1.10.150.130">
    <property type="match status" value="1"/>
</dbReference>
<reference evidence="4 5" key="2">
    <citation type="submission" date="2018-09" db="EMBL/GenBank/DDBJ databases">
        <title>Genome of Sphaerochaeta halotolerans strain 4-11.</title>
        <authorList>
            <person name="Nazina T.N."/>
            <person name="Sokolova D.S."/>
        </authorList>
    </citation>
    <scope>NUCLEOTIDE SEQUENCE [LARGE SCALE GENOMIC DNA]</scope>
    <source>
        <strain evidence="4 5">4-11</strain>
    </source>
</reference>
<protein>
    <submittedName>
        <fullName evidence="4">Integrase</fullName>
    </submittedName>
</protein>
<dbReference type="PROSITE" id="PS51898">
    <property type="entry name" value="TYR_RECOMBINASE"/>
    <property type="match status" value="1"/>
</dbReference>
<comment type="caution">
    <text evidence="4">The sequence shown here is derived from an EMBL/GenBank/DDBJ whole genome shotgun (WGS) entry which is preliminary data.</text>
</comment>
<dbReference type="Proteomes" id="UP000264002">
    <property type="component" value="Unassembled WGS sequence"/>
</dbReference>
<keyword evidence="2" id="KW-0233">DNA recombination</keyword>
<dbReference type="InterPro" id="IPR010998">
    <property type="entry name" value="Integrase_recombinase_N"/>
</dbReference>
<keyword evidence="5" id="KW-1185">Reference proteome</keyword>
<feature type="domain" description="Tyr recombinase" evidence="3">
    <location>
        <begin position="196"/>
        <end position="389"/>
    </location>
</feature>
<keyword evidence="1" id="KW-0238">DNA-binding</keyword>
<gene>
    <name evidence="4" type="ORF">DYP60_08760</name>
</gene>
<dbReference type="InterPro" id="IPR011010">
    <property type="entry name" value="DNA_brk_join_enz"/>
</dbReference>
<accession>A0A372MFP4</accession>
<dbReference type="SUPFAM" id="SSF56349">
    <property type="entry name" value="DNA breaking-rejoining enzymes"/>
    <property type="match status" value="1"/>
</dbReference>
<dbReference type="InterPro" id="IPR002104">
    <property type="entry name" value="Integrase_catalytic"/>
</dbReference>
<evidence type="ECO:0000259" key="3">
    <source>
        <dbReference type="PROSITE" id="PS51898"/>
    </source>
</evidence>
<dbReference type="InterPro" id="IPR013762">
    <property type="entry name" value="Integrase-like_cat_sf"/>
</dbReference>
<dbReference type="GO" id="GO:0003677">
    <property type="term" value="F:DNA binding"/>
    <property type="evidence" value="ECO:0007669"/>
    <property type="project" value="UniProtKB-KW"/>
</dbReference>
<dbReference type="PANTHER" id="PTHR30349">
    <property type="entry name" value="PHAGE INTEGRASE-RELATED"/>
    <property type="match status" value="1"/>
</dbReference>
<name>A0A372MFP4_9SPIR</name>
<dbReference type="GO" id="GO:0015074">
    <property type="term" value="P:DNA integration"/>
    <property type="evidence" value="ECO:0007669"/>
    <property type="project" value="InterPro"/>
</dbReference>
<dbReference type="Gene3D" id="1.10.443.10">
    <property type="entry name" value="Intergrase catalytic core"/>
    <property type="match status" value="1"/>
</dbReference>
<evidence type="ECO:0000313" key="5">
    <source>
        <dbReference type="Proteomes" id="UP000264002"/>
    </source>
</evidence>
<evidence type="ECO:0000313" key="4">
    <source>
        <dbReference type="EMBL" id="RFU94595.1"/>
    </source>
</evidence>
<dbReference type="RefSeq" id="WP_117330629.1">
    <property type="nucleotide sequence ID" value="NZ_QUWK01000008.1"/>
</dbReference>
<dbReference type="AlphaFoldDB" id="A0A372MFP4"/>
<proteinExistence type="predicted"/>